<dbReference type="GO" id="GO:0003723">
    <property type="term" value="F:RNA binding"/>
    <property type="evidence" value="ECO:0007669"/>
    <property type="project" value="UniProtKB-KW"/>
</dbReference>
<evidence type="ECO:0000259" key="3">
    <source>
        <dbReference type="SMART" id="SM00363"/>
    </source>
</evidence>
<reference evidence="5" key="1">
    <citation type="submission" date="2017-01" db="EMBL/GenBank/DDBJ databases">
        <authorList>
            <person name="Varghese N."/>
            <person name="Submissions S."/>
        </authorList>
    </citation>
    <scope>NUCLEOTIDE SEQUENCE [LARGE SCALE GENOMIC DNA]</scope>
    <source>
        <strain evidence="5">DSM 44531</strain>
    </source>
</reference>
<dbReference type="STRING" id="1161099.SAMN05444817_101224"/>
<evidence type="ECO:0000313" key="4">
    <source>
        <dbReference type="EMBL" id="SIS39045.1"/>
    </source>
</evidence>
<dbReference type="InterPro" id="IPR002942">
    <property type="entry name" value="S4_RNA-bd"/>
</dbReference>
<feature type="region of interest" description="Disordered" evidence="2">
    <location>
        <begin position="73"/>
        <end position="96"/>
    </location>
</feature>
<evidence type="ECO:0000256" key="1">
    <source>
        <dbReference type="PROSITE-ProRule" id="PRU00182"/>
    </source>
</evidence>
<proteinExistence type="predicted"/>
<dbReference type="EMBL" id="FTOF01000001">
    <property type="protein sequence ID" value="SIS39045.1"/>
    <property type="molecule type" value="Genomic_DNA"/>
</dbReference>
<keyword evidence="5" id="KW-1185">Reference proteome</keyword>
<name>A0A1N7IPN0_9CORY</name>
<dbReference type="SUPFAM" id="SSF55174">
    <property type="entry name" value="Alpha-L RNA-binding motif"/>
    <property type="match status" value="1"/>
</dbReference>
<dbReference type="RefSeq" id="WP_076598199.1">
    <property type="nucleotide sequence ID" value="NZ_CP046976.1"/>
</dbReference>
<gene>
    <name evidence="4" type="ORF">SAMN05444817_101224</name>
</gene>
<dbReference type="AlphaFoldDB" id="A0A1N7IPN0"/>
<dbReference type="InterPro" id="IPR036986">
    <property type="entry name" value="S4_RNA-bd_sf"/>
</dbReference>
<evidence type="ECO:0000313" key="5">
    <source>
        <dbReference type="Proteomes" id="UP000186292"/>
    </source>
</evidence>
<dbReference type="Proteomes" id="UP000186292">
    <property type="component" value="Unassembled WGS sequence"/>
</dbReference>
<organism evidence="4 5">
    <name type="scientific">Corynebacterium appendicis CIP 107643</name>
    <dbReference type="NCBI Taxonomy" id="1161099"/>
    <lineage>
        <taxon>Bacteria</taxon>
        <taxon>Bacillati</taxon>
        <taxon>Actinomycetota</taxon>
        <taxon>Actinomycetes</taxon>
        <taxon>Mycobacteriales</taxon>
        <taxon>Corynebacteriaceae</taxon>
        <taxon>Corynebacterium</taxon>
    </lineage>
</organism>
<feature type="domain" description="RNA-binding S4" evidence="3">
    <location>
        <begin position="10"/>
        <end position="70"/>
    </location>
</feature>
<sequence>MDVSISGGSIKLGQFLKLAGLAETGGHAKELISSGEVAVNGEVVTTRGHELIDGDVVSIPSLSTTATVVADGGDDGDYFDERTANDDFDPEKWRNL</sequence>
<accession>A0A1N7IPN0</accession>
<dbReference type="CDD" id="cd00165">
    <property type="entry name" value="S4"/>
    <property type="match status" value="1"/>
</dbReference>
<feature type="compositionally biased region" description="Basic and acidic residues" evidence="2">
    <location>
        <begin position="79"/>
        <end position="96"/>
    </location>
</feature>
<dbReference type="SMART" id="SM00363">
    <property type="entry name" value="S4"/>
    <property type="match status" value="1"/>
</dbReference>
<evidence type="ECO:0000256" key="2">
    <source>
        <dbReference type="SAM" id="MobiDB-lite"/>
    </source>
</evidence>
<dbReference type="Pfam" id="PF13275">
    <property type="entry name" value="S4_2"/>
    <property type="match status" value="1"/>
</dbReference>
<dbReference type="Gene3D" id="3.10.290.10">
    <property type="entry name" value="RNA-binding S4 domain"/>
    <property type="match status" value="1"/>
</dbReference>
<dbReference type="OrthoDB" id="9811532at2"/>
<protein>
    <submittedName>
        <fullName evidence="4">Ribosome-associated protein YbcJ, S4-like RNA binding protein</fullName>
    </submittedName>
</protein>
<dbReference type="PROSITE" id="PS50889">
    <property type="entry name" value="S4"/>
    <property type="match status" value="1"/>
</dbReference>
<keyword evidence="1" id="KW-0694">RNA-binding</keyword>